<keyword evidence="5" id="KW-0808">Transferase</keyword>
<dbReference type="CDD" id="cd06225">
    <property type="entry name" value="HAMP"/>
    <property type="match status" value="1"/>
</dbReference>
<evidence type="ECO:0000256" key="6">
    <source>
        <dbReference type="ARBA" id="ARBA00022692"/>
    </source>
</evidence>
<feature type="transmembrane region" description="Helical" evidence="11">
    <location>
        <begin position="164"/>
        <end position="184"/>
    </location>
</feature>
<evidence type="ECO:0000256" key="11">
    <source>
        <dbReference type="SAM" id="Phobius"/>
    </source>
</evidence>
<dbReference type="SMART" id="SM00388">
    <property type="entry name" value="HisKA"/>
    <property type="match status" value="1"/>
</dbReference>
<dbReference type="SUPFAM" id="SSF158472">
    <property type="entry name" value="HAMP domain-like"/>
    <property type="match status" value="1"/>
</dbReference>
<feature type="domain" description="Histidine kinase" evidence="12">
    <location>
        <begin position="245"/>
        <end position="464"/>
    </location>
</feature>
<dbReference type="CDD" id="cd00075">
    <property type="entry name" value="HATPase"/>
    <property type="match status" value="1"/>
</dbReference>
<dbReference type="InterPro" id="IPR036097">
    <property type="entry name" value="HisK_dim/P_sf"/>
</dbReference>
<evidence type="ECO:0000313" key="15">
    <source>
        <dbReference type="Proteomes" id="UP000542813"/>
    </source>
</evidence>
<name>A0A7W9LNI4_9ACTN</name>
<dbReference type="InterPro" id="IPR005467">
    <property type="entry name" value="His_kinase_dom"/>
</dbReference>
<dbReference type="InterPro" id="IPR050428">
    <property type="entry name" value="TCS_sensor_his_kinase"/>
</dbReference>
<keyword evidence="8 11" id="KW-1133">Transmembrane helix</keyword>
<keyword evidence="15" id="KW-1185">Reference proteome</keyword>
<evidence type="ECO:0000256" key="2">
    <source>
        <dbReference type="ARBA" id="ARBA00004236"/>
    </source>
</evidence>
<evidence type="ECO:0000259" key="12">
    <source>
        <dbReference type="PROSITE" id="PS50109"/>
    </source>
</evidence>
<dbReference type="SUPFAM" id="SSF47384">
    <property type="entry name" value="Homodimeric domain of signal transducing histidine kinase"/>
    <property type="match status" value="1"/>
</dbReference>
<dbReference type="SUPFAM" id="SSF55874">
    <property type="entry name" value="ATPase domain of HSP90 chaperone/DNA topoisomerase II/histidine kinase"/>
    <property type="match status" value="1"/>
</dbReference>
<dbReference type="Proteomes" id="UP000542813">
    <property type="component" value="Unassembled WGS sequence"/>
</dbReference>
<evidence type="ECO:0000256" key="7">
    <source>
        <dbReference type="ARBA" id="ARBA00022777"/>
    </source>
</evidence>
<dbReference type="EC" id="2.7.13.3" evidence="3"/>
<evidence type="ECO:0000256" key="3">
    <source>
        <dbReference type="ARBA" id="ARBA00012438"/>
    </source>
</evidence>
<keyword evidence="10 11" id="KW-0472">Membrane</keyword>
<dbReference type="Pfam" id="PF00672">
    <property type="entry name" value="HAMP"/>
    <property type="match status" value="1"/>
</dbReference>
<evidence type="ECO:0000256" key="1">
    <source>
        <dbReference type="ARBA" id="ARBA00000085"/>
    </source>
</evidence>
<comment type="catalytic activity">
    <reaction evidence="1">
        <text>ATP + protein L-histidine = ADP + protein N-phospho-L-histidine.</text>
        <dbReference type="EC" id="2.7.13.3"/>
    </reaction>
</comment>
<feature type="domain" description="HAMP" evidence="13">
    <location>
        <begin position="185"/>
        <end position="237"/>
    </location>
</feature>
<proteinExistence type="predicted"/>
<gene>
    <name evidence="14" type="ORF">HD601_004923</name>
</gene>
<keyword evidence="4" id="KW-0597">Phosphoprotein</keyword>
<dbReference type="Gene3D" id="1.10.287.130">
    <property type="match status" value="1"/>
</dbReference>
<evidence type="ECO:0000256" key="4">
    <source>
        <dbReference type="ARBA" id="ARBA00022553"/>
    </source>
</evidence>
<dbReference type="InterPro" id="IPR036890">
    <property type="entry name" value="HATPase_C_sf"/>
</dbReference>
<dbReference type="InterPro" id="IPR003660">
    <property type="entry name" value="HAMP_dom"/>
</dbReference>
<dbReference type="PROSITE" id="PS50885">
    <property type="entry name" value="HAMP"/>
    <property type="match status" value="1"/>
</dbReference>
<dbReference type="Pfam" id="PF00512">
    <property type="entry name" value="HisKA"/>
    <property type="match status" value="1"/>
</dbReference>
<keyword evidence="9" id="KW-0902">Two-component regulatory system</keyword>
<dbReference type="Pfam" id="PF02518">
    <property type="entry name" value="HATPase_c"/>
    <property type="match status" value="1"/>
</dbReference>
<dbReference type="PROSITE" id="PS50109">
    <property type="entry name" value="HIS_KIN"/>
    <property type="match status" value="1"/>
</dbReference>
<keyword evidence="6 11" id="KW-0812">Transmembrane</keyword>
<keyword evidence="7 14" id="KW-0418">Kinase</keyword>
<dbReference type="SMART" id="SM00387">
    <property type="entry name" value="HATPase_c"/>
    <property type="match status" value="1"/>
</dbReference>
<dbReference type="RefSeq" id="WP_184826347.1">
    <property type="nucleotide sequence ID" value="NZ_JACHMM010000001.1"/>
</dbReference>
<comment type="subcellular location">
    <subcellularLocation>
        <location evidence="2">Cell membrane</location>
    </subcellularLocation>
</comment>
<dbReference type="PANTHER" id="PTHR45436">
    <property type="entry name" value="SENSOR HISTIDINE KINASE YKOH"/>
    <property type="match status" value="1"/>
</dbReference>
<dbReference type="InterPro" id="IPR003594">
    <property type="entry name" value="HATPase_dom"/>
</dbReference>
<dbReference type="InterPro" id="IPR004358">
    <property type="entry name" value="Sig_transdc_His_kin-like_C"/>
</dbReference>
<dbReference type="SMART" id="SM00304">
    <property type="entry name" value="HAMP"/>
    <property type="match status" value="1"/>
</dbReference>
<dbReference type="EMBL" id="JACHMM010000001">
    <property type="protein sequence ID" value="MBB5790348.1"/>
    <property type="molecule type" value="Genomic_DNA"/>
</dbReference>
<evidence type="ECO:0000313" key="14">
    <source>
        <dbReference type="EMBL" id="MBB5790348.1"/>
    </source>
</evidence>
<dbReference type="Gene3D" id="3.30.565.10">
    <property type="entry name" value="Histidine kinase-like ATPase, C-terminal domain"/>
    <property type="match status" value="1"/>
</dbReference>
<dbReference type="PRINTS" id="PR00344">
    <property type="entry name" value="BCTRLSENSOR"/>
</dbReference>
<organism evidence="14 15">
    <name type="scientific">Jiangella mangrovi</name>
    <dbReference type="NCBI Taxonomy" id="1524084"/>
    <lineage>
        <taxon>Bacteria</taxon>
        <taxon>Bacillati</taxon>
        <taxon>Actinomycetota</taxon>
        <taxon>Actinomycetes</taxon>
        <taxon>Jiangellales</taxon>
        <taxon>Jiangellaceae</taxon>
        <taxon>Jiangella</taxon>
    </lineage>
</organism>
<reference evidence="14 15" key="1">
    <citation type="submission" date="2020-08" db="EMBL/GenBank/DDBJ databases">
        <title>Sequencing the genomes of 1000 actinobacteria strains.</title>
        <authorList>
            <person name="Klenk H.-P."/>
        </authorList>
    </citation>
    <scope>NUCLEOTIDE SEQUENCE [LARGE SCALE GENOMIC DNA]</scope>
    <source>
        <strain evidence="14 15">DSM 102122</strain>
    </source>
</reference>
<dbReference type="GO" id="GO:0005886">
    <property type="term" value="C:plasma membrane"/>
    <property type="evidence" value="ECO:0007669"/>
    <property type="project" value="UniProtKB-SubCell"/>
</dbReference>
<dbReference type="GO" id="GO:0000155">
    <property type="term" value="F:phosphorelay sensor kinase activity"/>
    <property type="evidence" value="ECO:0007669"/>
    <property type="project" value="InterPro"/>
</dbReference>
<dbReference type="AlphaFoldDB" id="A0A7W9LNI4"/>
<dbReference type="Gene3D" id="6.10.340.10">
    <property type="match status" value="1"/>
</dbReference>
<dbReference type="PANTHER" id="PTHR45436:SF5">
    <property type="entry name" value="SENSOR HISTIDINE KINASE TRCS"/>
    <property type="match status" value="1"/>
</dbReference>
<feature type="transmembrane region" description="Helical" evidence="11">
    <location>
        <begin position="14"/>
        <end position="37"/>
    </location>
</feature>
<evidence type="ECO:0000256" key="9">
    <source>
        <dbReference type="ARBA" id="ARBA00023012"/>
    </source>
</evidence>
<evidence type="ECO:0000259" key="13">
    <source>
        <dbReference type="PROSITE" id="PS50885"/>
    </source>
</evidence>
<sequence>MRARLAARGLRSSVVAAFAAWALSISVILALGTYLSARHYLIEQRERTALQQAYTDAALAKDGLRTSGASVADVLDAIALPNRTVAYVRTGGQWYSSGLVEESHAATEHVERAVADGSVGLSWTRATDPPAIVVGLPLPAVDAEYYEVTVAEELDRTLFTLRTALIVCAVITTIAGALLGRYAARAVLRPLNQVTVAAARISGGDLATRLDPVDDPDLATLVGSFNNMVDTVTEQFDRDARFAADVAHELRTPLATLTTALGVLQGAPGLSGSSTLAVRLMGTELERFRQALEDLIALGRLDSGVRESEWETVPVIDLVRLAVADTRIANVAGPAELGATDLVTAEPAAAGLWVRVDSLQARRALSNLIRNADTHGGGLTGIRIATRGRFIDIHVEDAGPGVPSEERERIFERFARIGARGATGGSGLGLSIVERTVAVHGGSVWCRESVAGGADFVLSLPVSGGQP</sequence>
<dbReference type="InterPro" id="IPR003661">
    <property type="entry name" value="HisK_dim/P_dom"/>
</dbReference>
<dbReference type="CDD" id="cd00082">
    <property type="entry name" value="HisKA"/>
    <property type="match status" value="1"/>
</dbReference>
<accession>A0A7W9LNI4</accession>
<protein>
    <recommendedName>
        <fullName evidence="3">histidine kinase</fullName>
        <ecNumber evidence="3">2.7.13.3</ecNumber>
    </recommendedName>
</protein>
<evidence type="ECO:0000256" key="5">
    <source>
        <dbReference type="ARBA" id="ARBA00022679"/>
    </source>
</evidence>
<evidence type="ECO:0000256" key="10">
    <source>
        <dbReference type="ARBA" id="ARBA00023136"/>
    </source>
</evidence>
<comment type="caution">
    <text evidence="14">The sequence shown here is derived from an EMBL/GenBank/DDBJ whole genome shotgun (WGS) entry which is preliminary data.</text>
</comment>
<evidence type="ECO:0000256" key="8">
    <source>
        <dbReference type="ARBA" id="ARBA00022989"/>
    </source>
</evidence>